<dbReference type="AlphaFoldDB" id="A0A137P8E7"/>
<dbReference type="PROSITE" id="PS50294">
    <property type="entry name" value="WD_REPEATS_REGION"/>
    <property type="match status" value="3"/>
</dbReference>
<dbReference type="PROSITE" id="PS50082">
    <property type="entry name" value="WD_REPEATS_2"/>
    <property type="match status" value="4"/>
</dbReference>
<dbReference type="InterPro" id="IPR019775">
    <property type="entry name" value="WD40_repeat_CS"/>
</dbReference>
<feature type="compositionally biased region" description="Basic and acidic residues" evidence="4">
    <location>
        <begin position="314"/>
        <end position="329"/>
    </location>
</feature>
<dbReference type="EMBL" id="KQ964478">
    <property type="protein sequence ID" value="KXN71286.1"/>
    <property type="molecule type" value="Genomic_DNA"/>
</dbReference>
<dbReference type="Proteomes" id="UP000070444">
    <property type="component" value="Unassembled WGS sequence"/>
</dbReference>
<gene>
    <name evidence="5" type="ORF">CONCODRAFT_6016</name>
</gene>
<name>A0A137P8E7_CONC2</name>
<dbReference type="PROSITE" id="PS00678">
    <property type="entry name" value="WD_REPEATS_1"/>
    <property type="match status" value="3"/>
</dbReference>
<accession>A0A137P8E7</accession>
<dbReference type="PANTHER" id="PTHR44019">
    <property type="entry name" value="WD REPEAT-CONTAINING PROTEIN 55"/>
    <property type="match status" value="1"/>
</dbReference>
<reference evidence="5 6" key="1">
    <citation type="journal article" date="2015" name="Genome Biol. Evol.">
        <title>Phylogenomic analyses indicate that early fungi evolved digesting cell walls of algal ancestors of land plants.</title>
        <authorList>
            <person name="Chang Y."/>
            <person name="Wang S."/>
            <person name="Sekimoto S."/>
            <person name="Aerts A.L."/>
            <person name="Choi C."/>
            <person name="Clum A."/>
            <person name="LaButti K.M."/>
            <person name="Lindquist E.A."/>
            <person name="Yee Ngan C."/>
            <person name="Ohm R.A."/>
            <person name="Salamov A.A."/>
            <person name="Grigoriev I.V."/>
            <person name="Spatafora J.W."/>
            <person name="Berbee M.L."/>
        </authorList>
    </citation>
    <scope>NUCLEOTIDE SEQUENCE [LARGE SCALE GENOMIC DNA]</scope>
    <source>
        <strain evidence="5 6">NRRL 28638</strain>
    </source>
</reference>
<dbReference type="Gene3D" id="2.130.10.10">
    <property type="entry name" value="YVTN repeat-like/Quinoprotein amine dehydrogenase"/>
    <property type="match status" value="2"/>
</dbReference>
<dbReference type="Pfam" id="PF00400">
    <property type="entry name" value="WD40"/>
    <property type="match status" value="3"/>
</dbReference>
<dbReference type="InterPro" id="IPR015943">
    <property type="entry name" value="WD40/YVTN_repeat-like_dom_sf"/>
</dbReference>
<dbReference type="SMART" id="SM00320">
    <property type="entry name" value="WD40"/>
    <property type="match status" value="6"/>
</dbReference>
<feature type="compositionally biased region" description="Basic residues" evidence="4">
    <location>
        <begin position="1"/>
        <end position="16"/>
    </location>
</feature>
<feature type="repeat" description="WD" evidence="3">
    <location>
        <begin position="375"/>
        <end position="409"/>
    </location>
</feature>
<evidence type="ECO:0000256" key="3">
    <source>
        <dbReference type="PROSITE-ProRule" id="PRU00221"/>
    </source>
</evidence>
<keyword evidence="1 3" id="KW-0853">WD repeat</keyword>
<proteinExistence type="predicted"/>
<protein>
    <submittedName>
        <fullName evidence="5">WD40 repeat-like protein</fullName>
    </submittedName>
</protein>
<evidence type="ECO:0000256" key="2">
    <source>
        <dbReference type="ARBA" id="ARBA00022737"/>
    </source>
</evidence>
<evidence type="ECO:0000256" key="4">
    <source>
        <dbReference type="SAM" id="MobiDB-lite"/>
    </source>
</evidence>
<dbReference type="OrthoDB" id="496at2759"/>
<evidence type="ECO:0000256" key="1">
    <source>
        <dbReference type="ARBA" id="ARBA00022574"/>
    </source>
</evidence>
<sequence length="712" mass="79001">MESRPRPKTGKRRSKGPRPPQNAQPPPVEQTQPSTSATSTLDIMSESALNLINPIYSMIATEANIVGHVLSGLGTSTAGMLFGMNLDLFKNRLKLTNGSTSSNSGPEINIDEIDDDIPIDQKGAPTLHQGFRNRLSLAEDSSERIENDLESLYSEGSRDNAILDLTKDQIKSRLDRISYLKTKYSHKIELIEDDIKSLTMKKDKIMIKLNNLKEKETELIDLTNSDNNNNLNQLESIVEAEANKELNSQAIRGSKIQVEVDAKVEISAETENKAELPHPEIKGIEVEKIEITAHAEPIDREDQPEIEQVNSSENKTEVEIESISKPEEKPQDIEVAEGIPAVEDLSLPEDLIEEPVIPKWGSFIKSFEPHPNHSITALDIDPQSNFIVSGSTDSSIKLWDANQGSSLATLIGQKQRVHCLKSDYGLVVSGGQDTNVYIHNVNNVESGLTSDFMDPSMILTEHASPVSTLDFNQTTLVSGCEDGTMIHWDLETGKSLSLMDTVWNMNTGLVKDFKNKYSKITNGRGSDYDSLNSTIGSLMVWKHALASGTIDGVIRMWDIRTGQSHRSLSDHLGPITSLQFDQTTIVSSSLDKTIRIWDLRMGKVVEKLSLNHPVLKVQFDKQMIVGIVDEYELPYVYNRITFQPQQLEIPSLPVTIVDENEAFIAKMNGADPIKESEPTRYFSSKFTRSSPMGSVGWLASGTRSGSVNIWSI</sequence>
<feature type="repeat" description="WD" evidence="3">
    <location>
        <begin position="459"/>
        <end position="498"/>
    </location>
</feature>
<dbReference type="SUPFAM" id="SSF50978">
    <property type="entry name" value="WD40 repeat-like"/>
    <property type="match status" value="1"/>
</dbReference>
<dbReference type="InterPro" id="IPR020472">
    <property type="entry name" value="WD40_PAC1"/>
</dbReference>
<dbReference type="InterPro" id="IPR001680">
    <property type="entry name" value="WD40_rpt"/>
</dbReference>
<feature type="repeat" description="WD" evidence="3">
    <location>
        <begin position="568"/>
        <end position="607"/>
    </location>
</feature>
<organism evidence="5 6">
    <name type="scientific">Conidiobolus coronatus (strain ATCC 28846 / CBS 209.66 / NRRL 28638)</name>
    <name type="common">Delacroixia coronata</name>
    <dbReference type="NCBI Taxonomy" id="796925"/>
    <lineage>
        <taxon>Eukaryota</taxon>
        <taxon>Fungi</taxon>
        <taxon>Fungi incertae sedis</taxon>
        <taxon>Zoopagomycota</taxon>
        <taxon>Entomophthoromycotina</taxon>
        <taxon>Entomophthoromycetes</taxon>
        <taxon>Entomophthorales</taxon>
        <taxon>Ancylistaceae</taxon>
        <taxon>Conidiobolus</taxon>
    </lineage>
</organism>
<feature type="region of interest" description="Disordered" evidence="4">
    <location>
        <begin position="1"/>
        <end position="39"/>
    </location>
</feature>
<feature type="compositionally biased region" description="Pro residues" evidence="4">
    <location>
        <begin position="17"/>
        <end position="28"/>
    </location>
</feature>
<feature type="region of interest" description="Disordered" evidence="4">
    <location>
        <begin position="302"/>
        <end position="329"/>
    </location>
</feature>
<keyword evidence="6" id="KW-1185">Reference proteome</keyword>
<dbReference type="STRING" id="796925.A0A137P8E7"/>
<dbReference type="CDD" id="cd00200">
    <property type="entry name" value="WD40"/>
    <property type="match status" value="1"/>
</dbReference>
<keyword evidence="2" id="KW-0677">Repeat</keyword>
<evidence type="ECO:0000313" key="5">
    <source>
        <dbReference type="EMBL" id="KXN71286.1"/>
    </source>
</evidence>
<dbReference type="InterPro" id="IPR050505">
    <property type="entry name" value="WDR55/POC1"/>
</dbReference>
<dbReference type="PANTHER" id="PTHR44019:SF8">
    <property type="entry name" value="POC1 CENTRIOLAR PROTEIN HOMOLOG"/>
    <property type="match status" value="1"/>
</dbReference>
<dbReference type="PRINTS" id="PR00320">
    <property type="entry name" value="GPROTEINBRPT"/>
</dbReference>
<evidence type="ECO:0000313" key="6">
    <source>
        <dbReference type="Proteomes" id="UP000070444"/>
    </source>
</evidence>
<feature type="repeat" description="WD" evidence="3">
    <location>
        <begin position="545"/>
        <end position="567"/>
    </location>
</feature>
<dbReference type="InterPro" id="IPR036322">
    <property type="entry name" value="WD40_repeat_dom_sf"/>
</dbReference>